<feature type="domain" description="Peptidase M14" evidence="9">
    <location>
        <begin position="57"/>
        <end position="360"/>
    </location>
</feature>
<dbReference type="Pfam" id="PF00246">
    <property type="entry name" value="Peptidase_M14"/>
    <property type="match status" value="1"/>
</dbReference>
<keyword evidence="8" id="KW-0732">Signal</keyword>
<evidence type="ECO:0000256" key="5">
    <source>
        <dbReference type="ARBA" id="ARBA00022833"/>
    </source>
</evidence>
<gene>
    <name evidence="10" type="ORF">GCM10009737_18010</name>
</gene>
<evidence type="ECO:0000256" key="4">
    <source>
        <dbReference type="ARBA" id="ARBA00022801"/>
    </source>
</evidence>
<accession>A0ABN2PAS8</accession>
<evidence type="ECO:0000256" key="7">
    <source>
        <dbReference type="PROSITE-ProRule" id="PRU01379"/>
    </source>
</evidence>
<dbReference type="PROSITE" id="PS52035">
    <property type="entry name" value="PEPTIDASE_M14"/>
    <property type="match status" value="1"/>
</dbReference>
<keyword evidence="3" id="KW-0645">Protease</keyword>
<reference evidence="10 11" key="1">
    <citation type="journal article" date="2019" name="Int. J. Syst. Evol. Microbiol.">
        <title>The Global Catalogue of Microorganisms (GCM) 10K type strain sequencing project: providing services to taxonomists for standard genome sequencing and annotation.</title>
        <authorList>
            <consortium name="The Broad Institute Genomics Platform"/>
            <consortium name="The Broad Institute Genome Sequencing Center for Infectious Disease"/>
            <person name="Wu L."/>
            <person name="Ma J."/>
        </authorList>
    </citation>
    <scope>NUCLEOTIDE SEQUENCE [LARGE SCALE GENOMIC DNA]</scope>
    <source>
        <strain evidence="10 11">JCM 14046</strain>
    </source>
</reference>
<dbReference type="PANTHER" id="PTHR11705:SF143">
    <property type="entry name" value="SLL0236 PROTEIN"/>
    <property type="match status" value="1"/>
</dbReference>
<dbReference type="InterPro" id="IPR000834">
    <property type="entry name" value="Peptidase_M14"/>
</dbReference>
<feature type="signal peptide" evidence="8">
    <location>
        <begin position="1"/>
        <end position="18"/>
    </location>
</feature>
<evidence type="ECO:0000256" key="6">
    <source>
        <dbReference type="ARBA" id="ARBA00023049"/>
    </source>
</evidence>
<keyword evidence="11" id="KW-1185">Reference proteome</keyword>
<dbReference type="SUPFAM" id="SSF53187">
    <property type="entry name" value="Zn-dependent exopeptidases"/>
    <property type="match status" value="1"/>
</dbReference>
<sequence>MLALGAAAAFAATLGLSAGTGGGLGAAAAQDSSGPARDLAATDATLRTPFEVSGGARWTTQPEGQRFWRDLDAASERVEVRTVGRSVEGRPIQLVAVGDPAPASPAEAAEGSVLLNVCSIHGDEPSGREACLQMARDLAGTTDPAWRRLLRDTTVLFLVGNPDGWVADTRGNADGVDVNRDYLALATPEAKAVVRTIRHWAPDTLNDLHEYGPREYYDTDLLQLWPRNRQVDAGVHDLAREMSEGYAADQVRAEGYTSGEYGILVKDGEPFQQVAGDEQPGILRNYAGTQHVVGMLSETANAPLDAAEEADESLLNRRRVEVNYLAAVGSAQYTLENRATLLAETAAAGERATAEGAEQSGVVYFAGQDDRLPTSPDEVEPEPMCGYRLSADQRRAVLPTLRLHGVEVTRRDGAPFVSMAQPDQPLIPLLLDARSDYAITEAAPVATC</sequence>
<keyword evidence="6" id="KW-0482">Metalloprotease</keyword>
<comment type="similarity">
    <text evidence="2 7">Belongs to the peptidase M14 family.</text>
</comment>
<dbReference type="PANTHER" id="PTHR11705">
    <property type="entry name" value="PROTEASE FAMILY M14 CARBOXYPEPTIDASE A,B"/>
    <property type="match status" value="1"/>
</dbReference>
<evidence type="ECO:0000256" key="3">
    <source>
        <dbReference type="ARBA" id="ARBA00022670"/>
    </source>
</evidence>
<protein>
    <submittedName>
        <fullName evidence="10">DUF2817 domain-containing protein</fullName>
    </submittedName>
</protein>
<evidence type="ECO:0000256" key="1">
    <source>
        <dbReference type="ARBA" id="ARBA00001947"/>
    </source>
</evidence>
<feature type="active site" description="Proton donor/acceptor" evidence="7">
    <location>
        <position position="336"/>
    </location>
</feature>
<comment type="cofactor">
    <cofactor evidence="1">
        <name>Zn(2+)</name>
        <dbReference type="ChEBI" id="CHEBI:29105"/>
    </cofactor>
</comment>
<evidence type="ECO:0000313" key="11">
    <source>
        <dbReference type="Proteomes" id="UP001501612"/>
    </source>
</evidence>
<evidence type="ECO:0000256" key="8">
    <source>
        <dbReference type="SAM" id="SignalP"/>
    </source>
</evidence>
<keyword evidence="4" id="KW-0378">Hydrolase</keyword>
<dbReference type="EMBL" id="BAAAMY010000004">
    <property type="protein sequence ID" value="GAA1916977.1"/>
    <property type="molecule type" value="Genomic_DNA"/>
</dbReference>
<dbReference type="Proteomes" id="UP001501612">
    <property type="component" value="Unassembled WGS sequence"/>
</dbReference>
<dbReference type="Gene3D" id="3.40.630.10">
    <property type="entry name" value="Zn peptidases"/>
    <property type="match status" value="1"/>
</dbReference>
<evidence type="ECO:0000313" key="10">
    <source>
        <dbReference type="EMBL" id="GAA1916977.1"/>
    </source>
</evidence>
<name>A0ABN2PAS8_9ACTN</name>
<keyword evidence="5" id="KW-0862">Zinc</keyword>
<organism evidence="10 11">
    <name type="scientific">Nocardioides lentus</name>
    <dbReference type="NCBI Taxonomy" id="338077"/>
    <lineage>
        <taxon>Bacteria</taxon>
        <taxon>Bacillati</taxon>
        <taxon>Actinomycetota</taxon>
        <taxon>Actinomycetes</taxon>
        <taxon>Propionibacteriales</taxon>
        <taxon>Nocardioidaceae</taxon>
        <taxon>Nocardioides</taxon>
    </lineage>
</organism>
<proteinExistence type="inferred from homology"/>
<evidence type="ECO:0000256" key="2">
    <source>
        <dbReference type="ARBA" id="ARBA00005988"/>
    </source>
</evidence>
<evidence type="ECO:0000259" key="9">
    <source>
        <dbReference type="PROSITE" id="PS52035"/>
    </source>
</evidence>
<feature type="chain" id="PRO_5047198443" evidence="8">
    <location>
        <begin position="19"/>
        <end position="448"/>
    </location>
</feature>
<comment type="caution">
    <text evidence="10">The sequence shown here is derived from an EMBL/GenBank/DDBJ whole genome shotgun (WGS) entry which is preliminary data.</text>
</comment>